<accession>A0A0V0RP58</accession>
<protein>
    <submittedName>
        <fullName evidence="1">Uncharacterized protein</fullName>
    </submittedName>
</protein>
<evidence type="ECO:0000313" key="2">
    <source>
        <dbReference type="Proteomes" id="UP000054630"/>
    </source>
</evidence>
<gene>
    <name evidence="1" type="ORF">T07_2257</name>
</gene>
<dbReference type="EMBL" id="JYDL01000115">
    <property type="protein sequence ID" value="KRX16088.1"/>
    <property type="molecule type" value="Genomic_DNA"/>
</dbReference>
<dbReference type="OrthoDB" id="10342494at2759"/>
<dbReference type="Proteomes" id="UP000054630">
    <property type="component" value="Unassembled WGS sequence"/>
</dbReference>
<comment type="caution">
    <text evidence="1">The sequence shown here is derived from an EMBL/GenBank/DDBJ whole genome shotgun (WGS) entry which is preliminary data.</text>
</comment>
<sequence length="139" mass="15260">MLDKKEEAFIESSNDQLLILDSTLKQAISSIQLTPPAKSPITGEYGLKSKFNTNVLLPDAIAYTHSNPIVGRECHEQEPQSSFPKYCKSISANMLFNTPPPLNEKRTISFTRFAFGEEQGLVGSIRGFTAAGQTGIKHS</sequence>
<organism evidence="1 2">
    <name type="scientific">Trichinella nelsoni</name>
    <dbReference type="NCBI Taxonomy" id="6336"/>
    <lineage>
        <taxon>Eukaryota</taxon>
        <taxon>Metazoa</taxon>
        <taxon>Ecdysozoa</taxon>
        <taxon>Nematoda</taxon>
        <taxon>Enoplea</taxon>
        <taxon>Dorylaimia</taxon>
        <taxon>Trichinellida</taxon>
        <taxon>Trichinellidae</taxon>
        <taxon>Trichinella</taxon>
    </lineage>
</organism>
<reference evidence="1 2" key="1">
    <citation type="submission" date="2015-01" db="EMBL/GenBank/DDBJ databases">
        <title>Evolution of Trichinella species and genotypes.</title>
        <authorList>
            <person name="Korhonen P.K."/>
            <person name="Edoardo P."/>
            <person name="Giuseppe L.R."/>
            <person name="Gasser R.B."/>
        </authorList>
    </citation>
    <scope>NUCLEOTIDE SEQUENCE [LARGE SCALE GENOMIC DNA]</scope>
    <source>
        <strain evidence="1">ISS37</strain>
    </source>
</reference>
<name>A0A0V0RP58_9BILA</name>
<dbReference type="AlphaFoldDB" id="A0A0V0RP58"/>
<keyword evidence="2" id="KW-1185">Reference proteome</keyword>
<proteinExistence type="predicted"/>
<evidence type="ECO:0000313" key="1">
    <source>
        <dbReference type="EMBL" id="KRX16088.1"/>
    </source>
</evidence>